<sequence length="392" mass="44004">MSEGPLFQYRQLRRDGAIKADSVQELAAEKLQSLHNALKGYRPEKGGGGLKARLGLARRRQEPPQGLYLYGGVGRGKSMLMDLFFEEAPVERKRRTHFHEFMLEVHNALHARRKAGGGKSDDPLPKIAAEVAKETWLLCFDEFFVTDIADAMILARLFGALFDEGVVVVATSNWPPDELYKDGLQRERFLPFIDILKERLDLLHLSSETDYRMLRLKAIKTYWAPLGAAASKALAKAFADLTDGARAEPETVEVRGRTVAVAKAARGVALVDFHELCQKPRGAEDYLGLARAYHTIVLDGVPRLSADRRNEAKRFMTLIDALYEHRCNLIMAADADPPDLYREGTHAFEFERTVSRLNEMQSAEYRDLPHRDAPAPGEDAEAEPESRNESAE</sequence>
<proteinExistence type="predicted"/>
<accession>A0A8J7V036</accession>
<dbReference type="InterPro" id="IPR005654">
    <property type="entry name" value="ATPase_AFG1-like"/>
</dbReference>
<dbReference type="GO" id="GO:0016887">
    <property type="term" value="F:ATP hydrolysis activity"/>
    <property type="evidence" value="ECO:0007669"/>
    <property type="project" value="InterPro"/>
</dbReference>
<evidence type="ECO:0000313" key="5">
    <source>
        <dbReference type="Proteomes" id="UP000672602"/>
    </source>
</evidence>
<gene>
    <name evidence="4" type="ORF">KAJ83_04985</name>
</gene>
<protein>
    <submittedName>
        <fullName evidence="4">AFG1 family ATPase</fullName>
    </submittedName>
</protein>
<dbReference type="AlphaFoldDB" id="A0A8J7V036"/>
<dbReference type="GO" id="GO:0005737">
    <property type="term" value="C:cytoplasm"/>
    <property type="evidence" value="ECO:0007669"/>
    <property type="project" value="TreeGrafter"/>
</dbReference>
<dbReference type="Gene3D" id="3.40.50.300">
    <property type="entry name" value="P-loop containing nucleotide triphosphate hydrolases"/>
    <property type="match status" value="1"/>
</dbReference>
<evidence type="ECO:0000256" key="2">
    <source>
        <dbReference type="ARBA" id="ARBA00022840"/>
    </source>
</evidence>
<organism evidence="4 5">
    <name type="scientific">Marivibrio halodurans</name>
    <dbReference type="NCBI Taxonomy" id="2039722"/>
    <lineage>
        <taxon>Bacteria</taxon>
        <taxon>Pseudomonadati</taxon>
        <taxon>Pseudomonadota</taxon>
        <taxon>Alphaproteobacteria</taxon>
        <taxon>Rhodospirillales</taxon>
        <taxon>Rhodospirillaceae</taxon>
        <taxon>Marivibrio</taxon>
    </lineage>
</organism>
<reference evidence="4" key="1">
    <citation type="submission" date="2021-04" db="EMBL/GenBank/DDBJ databases">
        <authorList>
            <person name="Zhang D.-C."/>
        </authorList>
    </citation>
    <scope>NUCLEOTIDE SEQUENCE</scope>
    <source>
        <strain evidence="4">CGMCC 1.15697</strain>
    </source>
</reference>
<evidence type="ECO:0000256" key="1">
    <source>
        <dbReference type="ARBA" id="ARBA00022741"/>
    </source>
</evidence>
<dbReference type="InterPro" id="IPR027417">
    <property type="entry name" value="P-loop_NTPase"/>
</dbReference>
<dbReference type="SUPFAM" id="SSF52540">
    <property type="entry name" value="P-loop containing nucleoside triphosphate hydrolases"/>
    <property type="match status" value="1"/>
</dbReference>
<dbReference type="PANTHER" id="PTHR12169:SF6">
    <property type="entry name" value="AFG1-LIKE ATPASE"/>
    <property type="match status" value="1"/>
</dbReference>
<dbReference type="Pfam" id="PF03969">
    <property type="entry name" value="AFG1_ATPase"/>
    <property type="match status" value="1"/>
</dbReference>
<dbReference type="PANTHER" id="PTHR12169">
    <property type="entry name" value="ATPASE N2B"/>
    <property type="match status" value="1"/>
</dbReference>
<keyword evidence="2" id="KW-0067">ATP-binding</keyword>
<feature type="compositionally biased region" description="Basic and acidic residues" evidence="3">
    <location>
        <begin position="364"/>
        <end position="373"/>
    </location>
</feature>
<comment type="caution">
    <text evidence="4">The sequence shown here is derived from an EMBL/GenBank/DDBJ whole genome shotgun (WGS) entry which is preliminary data.</text>
</comment>
<dbReference type="Proteomes" id="UP000672602">
    <property type="component" value="Unassembled WGS sequence"/>
</dbReference>
<dbReference type="NCBIfam" id="NF040713">
    <property type="entry name" value="ZapE"/>
    <property type="match status" value="1"/>
</dbReference>
<evidence type="ECO:0000256" key="3">
    <source>
        <dbReference type="SAM" id="MobiDB-lite"/>
    </source>
</evidence>
<dbReference type="EMBL" id="JAGMWN010000002">
    <property type="protein sequence ID" value="MBP5856351.1"/>
    <property type="molecule type" value="Genomic_DNA"/>
</dbReference>
<keyword evidence="1" id="KW-0547">Nucleotide-binding</keyword>
<evidence type="ECO:0000313" key="4">
    <source>
        <dbReference type="EMBL" id="MBP5856351.1"/>
    </source>
</evidence>
<name>A0A8J7V036_9PROT</name>
<keyword evidence="5" id="KW-1185">Reference proteome</keyword>
<feature type="region of interest" description="Disordered" evidence="3">
    <location>
        <begin position="359"/>
        <end position="392"/>
    </location>
</feature>
<dbReference type="RefSeq" id="WP_210680932.1">
    <property type="nucleotide sequence ID" value="NZ_JAGMWN010000002.1"/>
</dbReference>
<dbReference type="GO" id="GO:0005524">
    <property type="term" value="F:ATP binding"/>
    <property type="evidence" value="ECO:0007669"/>
    <property type="project" value="UniProtKB-KW"/>
</dbReference>